<dbReference type="EMBL" id="MFMU01000004">
    <property type="protein sequence ID" value="OGG93815.1"/>
    <property type="molecule type" value="Genomic_DNA"/>
</dbReference>
<feature type="transmembrane region" description="Helical" evidence="1">
    <location>
        <begin position="6"/>
        <end position="27"/>
    </location>
</feature>
<dbReference type="AlphaFoldDB" id="A0A1F6G6S8"/>
<protein>
    <recommendedName>
        <fullName evidence="4">Type II secretion system protein GspH</fullName>
    </recommendedName>
</protein>
<dbReference type="SUPFAM" id="SSF54523">
    <property type="entry name" value="Pili subunits"/>
    <property type="match status" value="1"/>
</dbReference>
<dbReference type="Proteomes" id="UP000176867">
    <property type="component" value="Unassembled WGS sequence"/>
</dbReference>
<evidence type="ECO:0000313" key="3">
    <source>
        <dbReference type="Proteomes" id="UP000176867"/>
    </source>
</evidence>
<evidence type="ECO:0000256" key="1">
    <source>
        <dbReference type="SAM" id="Phobius"/>
    </source>
</evidence>
<keyword evidence="1" id="KW-0472">Membrane</keyword>
<keyword evidence="1" id="KW-1133">Transmembrane helix</keyword>
<dbReference type="InterPro" id="IPR012902">
    <property type="entry name" value="N_methyl_site"/>
</dbReference>
<reference evidence="2 3" key="1">
    <citation type="journal article" date="2016" name="Nat. Commun.">
        <title>Thousands of microbial genomes shed light on interconnected biogeochemical processes in an aquifer system.</title>
        <authorList>
            <person name="Anantharaman K."/>
            <person name="Brown C.T."/>
            <person name="Hug L.A."/>
            <person name="Sharon I."/>
            <person name="Castelle C.J."/>
            <person name="Probst A.J."/>
            <person name="Thomas B.C."/>
            <person name="Singh A."/>
            <person name="Wilkins M.J."/>
            <person name="Karaoz U."/>
            <person name="Brodie E.L."/>
            <person name="Williams K.H."/>
            <person name="Hubbard S.S."/>
            <person name="Banfield J.F."/>
        </authorList>
    </citation>
    <scope>NUCLEOTIDE SEQUENCE [LARGE SCALE GENOMIC DNA]</scope>
</reference>
<accession>A0A1F6G6S8</accession>
<keyword evidence="1" id="KW-0812">Transmembrane</keyword>
<dbReference type="NCBIfam" id="TIGR02532">
    <property type="entry name" value="IV_pilin_GFxxxE"/>
    <property type="match status" value="1"/>
</dbReference>
<gene>
    <name evidence="2" type="ORF">A2609_01025</name>
</gene>
<name>A0A1F6G6S8_9BACT</name>
<dbReference type="InterPro" id="IPR045584">
    <property type="entry name" value="Pilin-like"/>
</dbReference>
<comment type="caution">
    <text evidence="2">The sequence shown here is derived from an EMBL/GenBank/DDBJ whole genome shotgun (WGS) entry which is preliminary data.</text>
</comment>
<sequence>MRLANGFTLIELMVVLAIIGVIMSVVLTGQSTFNKTLILQNTAYDIALTLRNAETYGLGSRAASAISNSGYGVHFGIGTPGFLTLFADIYPAPSLFSCHPTSDASAPDAQPGDCTYTEGQDQKVTEYALGNGITVSDFCAFNGDWSCAHAQDGSLSSLDIVFARPNPDTFIRADGSSYMAACLVVSSLQGGEKYIFVSSSGEIAANASSCP</sequence>
<organism evidence="2 3">
    <name type="scientific">Candidatus Kaiserbacteria bacterium RIFOXYD1_FULL_47_14</name>
    <dbReference type="NCBI Taxonomy" id="1798533"/>
    <lineage>
        <taxon>Bacteria</taxon>
        <taxon>Candidatus Kaiseribacteriota</taxon>
    </lineage>
</organism>
<proteinExistence type="predicted"/>
<dbReference type="Pfam" id="PF07963">
    <property type="entry name" value="N_methyl"/>
    <property type="match status" value="1"/>
</dbReference>
<evidence type="ECO:0000313" key="2">
    <source>
        <dbReference type="EMBL" id="OGG93815.1"/>
    </source>
</evidence>
<dbReference type="STRING" id="1798533.A2609_01025"/>
<evidence type="ECO:0008006" key="4">
    <source>
        <dbReference type="Google" id="ProtNLM"/>
    </source>
</evidence>